<gene>
    <name evidence="4" type="ORF">CTA1_8552</name>
</gene>
<dbReference type="OrthoDB" id="2574141at2759"/>
<comment type="caution">
    <text evidence="4">The sequence shown here is derived from an EMBL/GenBank/DDBJ whole genome shotgun (WGS) entry which is preliminary data.</text>
</comment>
<sequence length="592" mass="62198">MPGRIRPAADLHNPLRHACDRCHLQKLRCPRSDTSDKHSANEACSRCRKAGVPCVVSVRGKVGRPCKVVKKKPHGALSTLPTLPPPPPPAPTTVDVRFDTPGGDDADAGLGPGLGPGPGPGVGTGTGTYEMEQQQQQQQQPWESSPGDSLATLVMEPVSLDDGKGDFKGIVGIDTPGGGLVSGASYDHHSSGFGHSAVSPPLSGTTSYDAFCLNVDDHVDFTSMFLSPSTIMTGTTMGSSRLVTSHHLDAAAAAADNHGDTWMPTAERTNTTTNDARYLDEAFRDAEGSEESILPIHNTTPPTFCSTACYGRLLDLNVRILTCLTNSGSPEAVNHRIQRDVVGFSGELIEAARESLPHLVGVSFRSSSFSFSSSSSPSSSSSSSSSDSSPASAQMTDGRASSCDDVEGSADSDAGFGYSSMDDKGGGGGHHLAAAPPSRSWPVPESAVIFLLVGCYTQILHLLELTIHHLSDQFHGASRHENDDGGGGGGGRDGNTPSVSSAMEASLTVHTVTYLLGRLHQGFVPPPGPGGYAQTPTSSGSVSAHQSWGRVFTGRQDGSEDGLLGRAFDEVKKRERMLVRRMDHFRRTMGEI</sequence>
<organism evidence="4 5">
    <name type="scientific">Colletotrichum tanaceti</name>
    <dbReference type="NCBI Taxonomy" id="1306861"/>
    <lineage>
        <taxon>Eukaryota</taxon>
        <taxon>Fungi</taxon>
        <taxon>Dikarya</taxon>
        <taxon>Ascomycota</taxon>
        <taxon>Pezizomycotina</taxon>
        <taxon>Sordariomycetes</taxon>
        <taxon>Hypocreomycetidae</taxon>
        <taxon>Glomerellales</taxon>
        <taxon>Glomerellaceae</taxon>
        <taxon>Colletotrichum</taxon>
        <taxon>Colletotrichum destructivum species complex</taxon>
    </lineage>
</organism>
<dbReference type="GO" id="GO:0008270">
    <property type="term" value="F:zinc ion binding"/>
    <property type="evidence" value="ECO:0007669"/>
    <property type="project" value="InterPro"/>
</dbReference>
<dbReference type="Pfam" id="PF00172">
    <property type="entry name" value="Zn_clus"/>
    <property type="match status" value="1"/>
</dbReference>
<protein>
    <recommendedName>
        <fullName evidence="3">Zn(2)-C6 fungal-type domain-containing protein</fullName>
    </recommendedName>
</protein>
<evidence type="ECO:0000313" key="5">
    <source>
        <dbReference type="Proteomes" id="UP000310108"/>
    </source>
</evidence>
<dbReference type="SUPFAM" id="SSF57701">
    <property type="entry name" value="Zn2/Cys6 DNA-binding domain"/>
    <property type="match status" value="1"/>
</dbReference>
<feature type="compositionally biased region" description="Pro residues" evidence="2">
    <location>
        <begin position="82"/>
        <end position="91"/>
    </location>
</feature>
<proteinExistence type="predicted"/>
<dbReference type="InterPro" id="IPR001138">
    <property type="entry name" value="Zn2Cys6_DnaBD"/>
</dbReference>
<feature type="domain" description="Zn(2)-C6 fungal-type" evidence="3">
    <location>
        <begin position="18"/>
        <end position="56"/>
    </location>
</feature>
<dbReference type="AlphaFoldDB" id="A0A4U6XPD2"/>
<feature type="compositionally biased region" description="Gly residues" evidence="2">
    <location>
        <begin position="110"/>
        <end position="126"/>
    </location>
</feature>
<evidence type="ECO:0000256" key="2">
    <source>
        <dbReference type="SAM" id="MobiDB-lite"/>
    </source>
</evidence>
<feature type="region of interest" description="Disordered" evidence="2">
    <location>
        <begin position="74"/>
        <end position="149"/>
    </location>
</feature>
<dbReference type="Gene3D" id="4.10.240.10">
    <property type="entry name" value="Zn(2)-C6 fungal-type DNA-binding domain"/>
    <property type="match status" value="1"/>
</dbReference>
<feature type="region of interest" description="Disordered" evidence="2">
    <location>
        <begin position="476"/>
        <end position="500"/>
    </location>
</feature>
<keyword evidence="5" id="KW-1185">Reference proteome</keyword>
<evidence type="ECO:0000313" key="4">
    <source>
        <dbReference type="EMBL" id="TKW57449.1"/>
    </source>
</evidence>
<evidence type="ECO:0000256" key="1">
    <source>
        <dbReference type="ARBA" id="ARBA00023242"/>
    </source>
</evidence>
<dbReference type="EMBL" id="PJEX01000042">
    <property type="protein sequence ID" value="TKW57449.1"/>
    <property type="molecule type" value="Genomic_DNA"/>
</dbReference>
<dbReference type="InterPro" id="IPR036864">
    <property type="entry name" value="Zn2-C6_fun-type_DNA-bd_sf"/>
</dbReference>
<dbReference type="PROSITE" id="PS50048">
    <property type="entry name" value="ZN2_CY6_FUNGAL_2"/>
    <property type="match status" value="1"/>
</dbReference>
<feature type="region of interest" description="Disordered" evidence="2">
    <location>
        <begin position="525"/>
        <end position="546"/>
    </location>
</feature>
<name>A0A4U6XPD2_9PEZI</name>
<dbReference type="CDD" id="cd00067">
    <property type="entry name" value="GAL4"/>
    <property type="match status" value="1"/>
</dbReference>
<feature type="compositionally biased region" description="Low complexity" evidence="2">
    <location>
        <begin position="371"/>
        <end position="389"/>
    </location>
</feature>
<feature type="region of interest" description="Disordered" evidence="2">
    <location>
        <begin position="371"/>
        <end position="439"/>
    </location>
</feature>
<evidence type="ECO:0000259" key="3">
    <source>
        <dbReference type="PROSITE" id="PS50048"/>
    </source>
</evidence>
<feature type="compositionally biased region" description="Polar residues" evidence="2">
    <location>
        <begin position="534"/>
        <end position="546"/>
    </location>
</feature>
<accession>A0A4U6XPD2</accession>
<dbReference type="Proteomes" id="UP000310108">
    <property type="component" value="Unassembled WGS sequence"/>
</dbReference>
<keyword evidence="1" id="KW-0539">Nucleus</keyword>
<reference evidence="4 5" key="1">
    <citation type="journal article" date="2019" name="PLoS ONE">
        <title>Comparative genome analysis indicates high evolutionary potential of pathogenicity genes in Colletotrichum tanaceti.</title>
        <authorList>
            <person name="Lelwala R.V."/>
            <person name="Korhonen P.K."/>
            <person name="Young N.D."/>
            <person name="Scott J.B."/>
            <person name="Ades P.A."/>
            <person name="Gasser R.B."/>
            <person name="Taylor P.W.J."/>
        </authorList>
    </citation>
    <scope>NUCLEOTIDE SEQUENCE [LARGE SCALE GENOMIC DNA]</scope>
    <source>
        <strain evidence="4">BRIP57314</strain>
    </source>
</reference>
<dbReference type="SMART" id="SM00066">
    <property type="entry name" value="GAL4"/>
    <property type="match status" value="1"/>
</dbReference>
<dbReference type="GO" id="GO:0000981">
    <property type="term" value="F:DNA-binding transcription factor activity, RNA polymerase II-specific"/>
    <property type="evidence" value="ECO:0007669"/>
    <property type="project" value="InterPro"/>
</dbReference>